<dbReference type="AlphaFoldDB" id="A0A182UNG5"/>
<evidence type="ECO:0000256" key="1">
    <source>
        <dbReference type="SAM" id="MobiDB-lite"/>
    </source>
</evidence>
<reference evidence="2" key="1">
    <citation type="submission" date="2020-05" db="UniProtKB">
        <authorList>
            <consortium name="EnsemblMetazoa"/>
        </authorList>
    </citation>
    <scope>IDENTIFICATION</scope>
    <source>
        <strain evidence="2">MAF</strain>
    </source>
</reference>
<feature type="region of interest" description="Disordered" evidence="1">
    <location>
        <begin position="73"/>
        <end position="93"/>
    </location>
</feature>
<sequence>MFGRLRLRAGLVARNQQQGGVHHRGTVQHGCHENVVPGAIDEAHVAHQLEATGAGGPVAREAIVLARPTGRFSSTTPPVLLSPSIGGPPPPLPPPFIDTLFGLTWA</sequence>
<dbReference type="VEuPathDB" id="VectorBase:AMEM000903"/>
<name>A0A182UNG5_ANOME</name>
<keyword evidence="3" id="KW-1185">Reference proteome</keyword>
<proteinExistence type="predicted"/>
<dbReference type="EnsemblMetazoa" id="AMEM000903-RA">
    <property type="protein sequence ID" value="AMEM000903-PA"/>
    <property type="gene ID" value="AMEM000903"/>
</dbReference>
<dbReference type="Proteomes" id="UP000075903">
    <property type="component" value="Unassembled WGS sequence"/>
</dbReference>
<evidence type="ECO:0000313" key="3">
    <source>
        <dbReference type="Proteomes" id="UP000075903"/>
    </source>
</evidence>
<protein>
    <submittedName>
        <fullName evidence="2">Uncharacterized protein</fullName>
    </submittedName>
</protein>
<feature type="compositionally biased region" description="Low complexity" evidence="1">
    <location>
        <begin position="73"/>
        <end position="85"/>
    </location>
</feature>
<organism evidence="2 3">
    <name type="scientific">Anopheles merus</name>
    <name type="common">Mosquito</name>
    <dbReference type="NCBI Taxonomy" id="30066"/>
    <lineage>
        <taxon>Eukaryota</taxon>
        <taxon>Metazoa</taxon>
        <taxon>Ecdysozoa</taxon>
        <taxon>Arthropoda</taxon>
        <taxon>Hexapoda</taxon>
        <taxon>Insecta</taxon>
        <taxon>Pterygota</taxon>
        <taxon>Neoptera</taxon>
        <taxon>Endopterygota</taxon>
        <taxon>Diptera</taxon>
        <taxon>Nematocera</taxon>
        <taxon>Culicoidea</taxon>
        <taxon>Culicidae</taxon>
        <taxon>Anophelinae</taxon>
        <taxon>Anopheles</taxon>
    </lineage>
</organism>
<accession>A0A182UNG5</accession>
<evidence type="ECO:0000313" key="2">
    <source>
        <dbReference type="EnsemblMetazoa" id="AMEM000903-PA"/>
    </source>
</evidence>